<dbReference type="Gramene" id="BGIOSGA021440-TA">
    <property type="protein sequence ID" value="BGIOSGA021440-PA"/>
    <property type="gene ID" value="BGIOSGA021440"/>
</dbReference>
<dbReference type="OMA" id="AKIMVVV"/>
<gene>
    <name evidence="1" type="ORF">OsI_22554</name>
</gene>
<evidence type="ECO:0000313" key="1">
    <source>
        <dbReference type="EMBL" id="EAZ00536.1"/>
    </source>
</evidence>
<dbReference type="Proteomes" id="UP000007015">
    <property type="component" value="Chromosome 6"/>
</dbReference>
<protein>
    <submittedName>
        <fullName evidence="1">Uncharacterized protein</fullName>
    </submittedName>
</protein>
<dbReference type="AlphaFoldDB" id="A2YBS5"/>
<accession>A2YBS5</accession>
<keyword evidence="2" id="KW-1185">Reference proteome</keyword>
<name>A2YBS5_ORYSI</name>
<dbReference type="HOGENOM" id="CLU_2501750_0_0_1"/>
<dbReference type="EMBL" id="CM000131">
    <property type="protein sequence ID" value="EAZ00536.1"/>
    <property type="molecule type" value="Genomic_DNA"/>
</dbReference>
<evidence type="ECO:0000313" key="2">
    <source>
        <dbReference type="Proteomes" id="UP000007015"/>
    </source>
</evidence>
<proteinExistence type="predicted"/>
<reference evidence="1 2" key="1">
    <citation type="journal article" date="2005" name="PLoS Biol.">
        <title>The genomes of Oryza sativa: a history of duplications.</title>
        <authorList>
            <person name="Yu J."/>
            <person name="Wang J."/>
            <person name="Lin W."/>
            <person name="Li S."/>
            <person name="Li H."/>
            <person name="Zhou J."/>
            <person name="Ni P."/>
            <person name="Dong W."/>
            <person name="Hu S."/>
            <person name="Zeng C."/>
            <person name="Zhang J."/>
            <person name="Zhang Y."/>
            <person name="Li R."/>
            <person name="Xu Z."/>
            <person name="Li S."/>
            <person name="Li X."/>
            <person name="Zheng H."/>
            <person name="Cong L."/>
            <person name="Lin L."/>
            <person name="Yin J."/>
            <person name="Geng J."/>
            <person name="Li G."/>
            <person name="Shi J."/>
            <person name="Liu J."/>
            <person name="Lv H."/>
            <person name="Li J."/>
            <person name="Wang J."/>
            <person name="Deng Y."/>
            <person name="Ran L."/>
            <person name="Shi X."/>
            <person name="Wang X."/>
            <person name="Wu Q."/>
            <person name="Li C."/>
            <person name="Ren X."/>
            <person name="Wang J."/>
            <person name="Wang X."/>
            <person name="Li D."/>
            <person name="Liu D."/>
            <person name="Zhang X."/>
            <person name="Ji Z."/>
            <person name="Zhao W."/>
            <person name="Sun Y."/>
            <person name="Zhang Z."/>
            <person name="Bao J."/>
            <person name="Han Y."/>
            <person name="Dong L."/>
            <person name="Ji J."/>
            <person name="Chen P."/>
            <person name="Wu S."/>
            <person name="Liu J."/>
            <person name="Xiao Y."/>
            <person name="Bu D."/>
            <person name="Tan J."/>
            <person name="Yang L."/>
            <person name="Ye C."/>
            <person name="Zhang J."/>
            <person name="Xu J."/>
            <person name="Zhou Y."/>
            <person name="Yu Y."/>
            <person name="Zhang B."/>
            <person name="Zhuang S."/>
            <person name="Wei H."/>
            <person name="Liu B."/>
            <person name="Lei M."/>
            <person name="Yu H."/>
            <person name="Li Y."/>
            <person name="Xu H."/>
            <person name="Wei S."/>
            <person name="He X."/>
            <person name="Fang L."/>
            <person name="Zhang Z."/>
            <person name="Zhang Y."/>
            <person name="Huang X."/>
            <person name="Su Z."/>
            <person name="Tong W."/>
            <person name="Li J."/>
            <person name="Tong Z."/>
            <person name="Li S."/>
            <person name="Ye J."/>
            <person name="Wang L."/>
            <person name="Fang L."/>
            <person name="Lei T."/>
            <person name="Chen C."/>
            <person name="Chen H."/>
            <person name="Xu Z."/>
            <person name="Li H."/>
            <person name="Huang H."/>
            <person name="Zhang F."/>
            <person name="Xu H."/>
            <person name="Li N."/>
            <person name="Zhao C."/>
            <person name="Li S."/>
            <person name="Dong L."/>
            <person name="Huang Y."/>
            <person name="Li L."/>
            <person name="Xi Y."/>
            <person name="Qi Q."/>
            <person name="Li W."/>
            <person name="Zhang B."/>
            <person name="Hu W."/>
            <person name="Zhang Y."/>
            <person name="Tian X."/>
            <person name="Jiao Y."/>
            <person name="Liang X."/>
            <person name="Jin J."/>
            <person name="Gao L."/>
            <person name="Zheng W."/>
            <person name="Hao B."/>
            <person name="Liu S."/>
            <person name="Wang W."/>
            <person name="Yuan L."/>
            <person name="Cao M."/>
            <person name="McDermott J."/>
            <person name="Samudrala R."/>
            <person name="Wang J."/>
            <person name="Wong G.K."/>
            <person name="Yang H."/>
        </authorList>
    </citation>
    <scope>NUCLEOTIDE SEQUENCE [LARGE SCALE GENOMIC DNA]</scope>
    <source>
        <strain evidence="2">cv. 93-11</strain>
    </source>
</reference>
<organism evidence="1 2">
    <name type="scientific">Oryza sativa subsp. indica</name>
    <name type="common">Rice</name>
    <dbReference type="NCBI Taxonomy" id="39946"/>
    <lineage>
        <taxon>Eukaryota</taxon>
        <taxon>Viridiplantae</taxon>
        <taxon>Streptophyta</taxon>
        <taxon>Embryophyta</taxon>
        <taxon>Tracheophyta</taxon>
        <taxon>Spermatophyta</taxon>
        <taxon>Magnoliopsida</taxon>
        <taxon>Liliopsida</taxon>
        <taxon>Poales</taxon>
        <taxon>Poaceae</taxon>
        <taxon>BOP clade</taxon>
        <taxon>Oryzoideae</taxon>
        <taxon>Oryzeae</taxon>
        <taxon>Oryzinae</taxon>
        <taxon>Oryza</taxon>
        <taxon>Oryza sativa</taxon>
    </lineage>
</organism>
<sequence length="94" mass="9907">MDCSLLHSDLAAKLVTTLMALLYYDLAAFVAEALGQAGKKWDWGEVLPSGMGEEELASALSIKLQVVAKIMVVVVVVGAGGGEERDREGGPKCK</sequence>